<name>A0ABC9N5S5_BACUC</name>
<reference evidence="1" key="1">
    <citation type="submission" date="2007-06" db="EMBL/GenBank/DDBJ databases">
        <authorList>
            <person name="Fulton L."/>
            <person name="Clifton S."/>
            <person name="Fulton B."/>
            <person name="Xu J."/>
            <person name="Minx P."/>
            <person name="Pepin K.H."/>
            <person name="Johnson M."/>
            <person name="Thiruvilangam P."/>
            <person name="Bhonagiri V."/>
            <person name="Nash W.E."/>
            <person name="Mardis E.R."/>
            <person name="Wilson R.K."/>
        </authorList>
    </citation>
    <scope>NUCLEOTIDE SEQUENCE [LARGE SCALE GENOMIC DNA]</scope>
    <source>
        <strain evidence="1">ATCC 8492</strain>
    </source>
</reference>
<protein>
    <submittedName>
        <fullName evidence="1">Uncharacterized protein</fullName>
    </submittedName>
</protein>
<organism evidence="1 2">
    <name type="scientific">Bacteroides uniformis (strain ATCC 8492 / DSM 6597 / CCUG 4942 / CIP 103695 / JCM 5828 / KCTC 5204 / NCTC 13054 / VPI 0061)</name>
    <dbReference type="NCBI Taxonomy" id="411479"/>
    <lineage>
        <taxon>Bacteria</taxon>
        <taxon>Pseudomonadati</taxon>
        <taxon>Bacteroidota</taxon>
        <taxon>Bacteroidia</taxon>
        <taxon>Bacteroidales</taxon>
        <taxon>Bacteroidaceae</taxon>
        <taxon>Bacteroides</taxon>
    </lineage>
</organism>
<evidence type="ECO:0000313" key="1">
    <source>
        <dbReference type="EMBL" id="EDO52030.1"/>
    </source>
</evidence>
<sequence length="42" mass="5019">MNNINHFPCIPLTVPPWRKYCSTVEKISFHHEGNIVPPWWND</sequence>
<gene>
    <name evidence="1" type="ORF">BACUNI_04584</name>
</gene>
<dbReference type="AlphaFoldDB" id="A0ABC9N5S5"/>
<keyword evidence="2" id="KW-1185">Reference proteome</keyword>
<reference evidence="1" key="2">
    <citation type="submission" date="2013-11" db="EMBL/GenBank/DDBJ databases">
        <title>Draft genome sequence of Bacteroides uniformis (ATCC 8492).</title>
        <authorList>
            <person name="Sudarsanam P."/>
            <person name="Ley R."/>
            <person name="Guruge J."/>
            <person name="Turnbaugh P.J."/>
            <person name="Mahowald M."/>
            <person name="Liep D."/>
            <person name="Gordon J."/>
        </authorList>
    </citation>
    <scope>NUCLEOTIDE SEQUENCE</scope>
    <source>
        <strain evidence="1">ATCC 8492</strain>
    </source>
</reference>
<proteinExistence type="predicted"/>
<dbReference type="EMBL" id="AAYH02000049">
    <property type="protein sequence ID" value="EDO52030.1"/>
    <property type="molecule type" value="Genomic_DNA"/>
</dbReference>
<accession>A0ABC9N5S5</accession>
<dbReference type="Proteomes" id="UP000004110">
    <property type="component" value="Unassembled WGS sequence"/>
</dbReference>
<comment type="caution">
    <text evidence="1">The sequence shown here is derived from an EMBL/GenBank/DDBJ whole genome shotgun (WGS) entry which is preliminary data.</text>
</comment>
<evidence type="ECO:0000313" key="2">
    <source>
        <dbReference type="Proteomes" id="UP000004110"/>
    </source>
</evidence>